<evidence type="ECO:0000259" key="2">
    <source>
        <dbReference type="PROSITE" id="PS50090"/>
    </source>
</evidence>
<dbReference type="OrthoDB" id="2143914at2759"/>
<dbReference type="InterPro" id="IPR001005">
    <property type="entry name" value="SANT/Myb"/>
</dbReference>
<feature type="domain" description="HTH myb-type" evidence="3">
    <location>
        <begin position="208"/>
        <end position="244"/>
    </location>
</feature>
<dbReference type="Gene3D" id="1.10.10.60">
    <property type="entry name" value="Homeodomain-like"/>
    <property type="match status" value="2"/>
</dbReference>
<dbReference type="PROSITE" id="PS50090">
    <property type="entry name" value="MYB_LIKE"/>
    <property type="match status" value="2"/>
</dbReference>
<dbReference type="AlphaFoldDB" id="A0A9N9BBG1"/>
<gene>
    <name evidence="4" type="ORF">PBRASI_LOCUS5642</name>
</gene>
<feature type="domain" description="Myb-like" evidence="2">
    <location>
        <begin position="138"/>
        <end position="189"/>
    </location>
</feature>
<proteinExistence type="predicted"/>
<evidence type="ECO:0000256" key="1">
    <source>
        <dbReference type="SAM" id="MobiDB-lite"/>
    </source>
</evidence>
<evidence type="ECO:0000313" key="4">
    <source>
        <dbReference type="EMBL" id="CAG8562035.1"/>
    </source>
</evidence>
<dbReference type="Pfam" id="PF00249">
    <property type="entry name" value="Myb_DNA-binding"/>
    <property type="match status" value="2"/>
</dbReference>
<dbReference type="InterPro" id="IPR050560">
    <property type="entry name" value="MYB_TF"/>
</dbReference>
<evidence type="ECO:0000313" key="5">
    <source>
        <dbReference type="Proteomes" id="UP000789739"/>
    </source>
</evidence>
<accession>A0A9N9BBG1</accession>
<dbReference type="CDD" id="cd00167">
    <property type="entry name" value="SANT"/>
    <property type="match status" value="2"/>
</dbReference>
<dbReference type="PROSITE" id="PS51294">
    <property type="entry name" value="HTH_MYB"/>
    <property type="match status" value="2"/>
</dbReference>
<feature type="domain" description="Myb-like" evidence="2">
    <location>
        <begin position="190"/>
        <end position="240"/>
    </location>
</feature>
<organism evidence="4 5">
    <name type="scientific">Paraglomus brasilianum</name>
    <dbReference type="NCBI Taxonomy" id="144538"/>
    <lineage>
        <taxon>Eukaryota</taxon>
        <taxon>Fungi</taxon>
        <taxon>Fungi incertae sedis</taxon>
        <taxon>Mucoromycota</taxon>
        <taxon>Glomeromycotina</taxon>
        <taxon>Glomeromycetes</taxon>
        <taxon>Paraglomerales</taxon>
        <taxon>Paraglomeraceae</taxon>
        <taxon>Paraglomus</taxon>
    </lineage>
</organism>
<comment type="caution">
    <text evidence="4">The sequence shown here is derived from an EMBL/GenBank/DDBJ whole genome shotgun (WGS) entry which is preliminary data.</text>
</comment>
<feature type="region of interest" description="Disordered" evidence="1">
    <location>
        <begin position="66"/>
        <end position="89"/>
    </location>
</feature>
<dbReference type="GO" id="GO:0000981">
    <property type="term" value="F:DNA-binding transcription factor activity, RNA polymerase II-specific"/>
    <property type="evidence" value="ECO:0007669"/>
    <property type="project" value="TreeGrafter"/>
</dbReference>
<dbReference type="Proteomes" id="UP000789739">
    <property type="component" value="Unassembled WGS sequence"/>
</dbReference>
<protein>
    <submittedName>
        <fullName evidence="4">3920_t:CDS:1</fullName>
    </submittedName>
</protein>
<name>A0A9N9BBG1_9GLOM</name>
<dbReference type="EMBL" id="CAJVPI010000678">
    <property type="protein sequence ID" value="CAG8562035.1"/>
    <property type="molecule type" value="Genomic_DNA"/>
</dbReference>
<dbReference type="SMART" id="SM00717">
    <property type="entry name" value="SANT"/>
    <property type="match status" value="2"/>
</dbReference>
<dbReference type="GO" id="GO:0005634">
    <property type="term" value="C:nucleus"/>
    <property type="evidence" value="ECO:0007669"/>
    <property type="project" value="TreeGrafter"/>
</dbReference>
<dbReference type="GO" id="GO:0000978">
    <property type="term" value="F:RNA polymerase II cis-regulatory region sequence-specific DNA binding"/>
    <property type="evidence" value="ECO:0007669"/>
    <property type="project" value="TreeGrafter"/>
</dbReference>
<evidence type="ECO:0000259" key="3">
    <source>
        <dbReference type="PROSITE" id="PS51294"/>
    </source>
</evidence>
<feature type="region of interest" description="Disordered" evidence="1">
    <location>
        <begin position="283"/>
        <end position="316"/>
    </location>
</feature>
<keyword evidence="5" id="KW-1185">Reference proteome</keyword>
<dbReference type="InterPro" id="IPR009057">
    <property type="entry name" value="Homeodomain-like_sf"/>
</dbReference>
<dbReference type="PANTHER" id="PTHR45614:SF274">
    <property type="entry name" value="MYB-LIKE DNA-BINDING PROTEIN"/>
    <property type="match status" value="1"/>
</dbReference>
<feature type="domain" description="HTH myb-type" evidence="3">
    <location>
        <begin position="138"/>
        <end position="193"/>
    </location>
</feature>
<sequence>MSYFTIFVSQPSHDSSTAFKEPQDLAAASNRCISTHKYRTGASTNWILDNHQMKFDYNRNCNKYTDGPLNEKPISNSKLDDNESGKTNKQKRLIIKPYANNKHHQNTYASVLKFPKMLFVPSENATRYGKLWDNNKGRTPHSRVPWNNQEDLRLRELYVRLGPRWSKIAAQLGTARCGKQCEERYNYHLRPNIVKDPLSKLEKIAIPRLHQIYGPEWARIAKRLRGRTGLAVKNFWYNELKRKKRLAAHIRTQMSVKRFSSGSFGSKIGLVGEIEGVDKGDEVAVDVDGDDDNDDENVDDGDGDVDGLDDVDDVDE</sequence>
<dbReference type="PANTHER" id="PTHR45614">
    <property type="entry name" value="MYB PROTEIN-RELATED"/>
    <property type="match status" value="1"/>
</dbReference>
<reference evidence="4" key="1">
    <citation type="submission" date="2021-06" db="EMBL/GenBank/DDBJ databases">
        <authorList>
            <person name="Kallberg Y."/>
            <person name="Tangrot J."/>
            <person name="Rosling A."/>
        </authorList>
    </citation>
    <scope>NUCLEOTIDE SEQUENCE</scope>
    <source>
        <strain evidence="4">BR232B</strain>
    </source>
</reference>
<dbReference type="SUPFAM" id="SSF46689">
    <property type="entry name" value="Homeodomain-like"/>
    <property type="match status" value="1"/>
</dbReference>
<dbReference type="InterPro" id="IPR017930">
    <property type="entry name" value="Myb_dom"/>
</dbReference>